<dbReference type="InterPro" id="IPR011051">
    <property type="entry name" value="RmlC_Cupin_sf"/>
</dbReference>
<name>A0A1H1ZG22_9PSED</name>
<dbReference type="GeneID" id="300209915"/>
<evidence type="ECO:0000259" key="2">
    <source>
        <dbReference type="Pfam" id="PF07883"/>
    </source>
</evidence>
<reference evidence="4" key="1">
    <citation type="submission" date="2016-10" db="EMBL/GenBank/DDBJ databases">
        <authorList>
            <person name="Varghese N."/>
            <person name="Submissions S."/>
        </authorList>
    </citation>
    <scope>NUCLEOTIDE SEQUENCE [LARGE SCALE GENOMIC DNA]</scope>
    <source>
        <strain evidence="4">ATCC 23835</strain>
    </source>
</reference>
<sequence length="122" mass="13300">MHTVPINRLSHSFATSYFDAQTAHEGQGTVLTSRVVTGPEWGCNFMDLVALLPKASIGLHEHGVNDSEIYIIISGEGEMVLAGKVFKVDQGFVLINPPRGRHALRNIGPALLKLVVLDILDR</sequence>
<dbReference type="Proteomes" id="UP000199524">
    <property type="component" value="Chromosome I"/>
</dbReference>
<organism evidence="3 4">
    <name type="scientific">Pseudomonas asplenii</name>
    <dbReference type="NCBI Taxonomy" id="53407"/>
    <lineage>
        <taxon>Bacteria</taxon>
        <taxon>Pseudomonadati</taxon>
        <taxon>Pseudomonadota</taxon>
        <taxon>Gammaproteobacteria</taxon>
        <taxon>Pseudomonadales</taxon>
        <taxon>Pseudomonadaceae</taxon>
        <taxon>Pseudomonas</taxon>
    </lineage>
</organism>
<dbReference type="PANTHER" id="PTHR35848">
    <property type="entry name" value="OXALATE-BINDING PROTEIN"/>
    <property type="match status" value="1"/>
</dbReference>
<dbReference type="GO" id="GO:0046872">
    <property type="term" value="F:metal ion binding"/>
    <property type="evidence" value="ECO:0007669"/>
    <property type="project" value="UniProtKB-KW"/>
</dbReference>
<evidence type="ECO:0000313" key="3">
    <source>
        <dbReference type="EMBL" id="SDT32658.1"/>
    </source>
</evidence>
<dbReference type="SUPFAM" id="SSF51182">
    <property type="entry name" value="RmlC-like cupins"/>
    <property type="match status" value="1"/>
</dbReference>
<evidence type="ECO:0000313" key="4">
    <source>
        <dbReference type="Proteomes" id="UP000199524"/>
    </source>
</evidence>
<protein>
    <submittedName>
        <fullName evidence="3">Cupin domain-containing protein</fullName>
    </submittedName>
</protein>
<dbReference type="InterPro" id="IPR013096">
    <property type="entry name" value="Cupin_2"/>
</dbReference>
<dbReference type="AlphaFoldDB" id="A0A1H1ZG22"/>
<dbReference type="RefSeq" id="WP_090209934.1">
    <property type="nucleotide sequence ID" value="NZ_LT629777.1"/>
</dbReference>
<dbReference type="Gene3D" id="2.60.120.10">
    <property type="entry name" value="Jelly Rolls"/>
    <property type="match status" value="1"/>
</dbReference>
<dbReference type="InterPro" id="IPR051610">
    <property type="entry name" value="GPI/OXD"/>
</dbReference>
<proteinExistence type="predicted"/>
<dbReference type="InterPro" id="IPR014710">
    <property type="entry name" value="RmlC-like_jellyroll"/>
</dbReference>
<dbReference type="Pfam" id="PF07883">
    <property type="entry name" value="Cupin_2"/>
    <property type="match status" value="1"/>
</dbReference>
<keyword evidence="1" id="KW-0479">Metal-binding</keyword>
<dbReference type="PANTHER" id="PTHR35848:SF6">
    <property type="entry name" value="CUPIN TYPE-2 DOMAIN-CONTAINING PROTEIN"/>
    <property type="match status" value="1"/>
</dbReference>
<evidence type="ECO:0000256" key="1">
    <source>
        <dbReference type="ARBA" id="ARBA00022723"/>
    </source>
</evidence>
<feature type="domain" description="Cupin type-2" evidence="2">
    <location>
        <begin position="48"/>
        <end position="116"/>
    </location>
</feature>
<accession>A0A1H1ZG22</accession>
<gene>
    <name evidence="3" type="ORF">SAMN05216598_5056</name>
</gene>
<dbReference type="EMBL" id="LT629777">
    <property type="protein sequence ID" value="SDT32658.1"/>
    <property type="molecule type" value="Genomic_DNA"/>
</dbReference>
<keyword evidence="4" id="KW-1185">Reference proteome</keyword>